<dbReference type="AlphaFoldDB" id="A0AB34FXT1"/>
<dbReference type="Proteomes" id="UP001163105">
    <property type="component" value="Unassembled WGS sequence"/>
</dbReference>
<name>A0AB34FXT1_9HYPO</name>
<accession>A0AB34FXT1</accession>
<reference evidence="1" key="1">
    <citation type="submission" date="2023-01" db="EMBL/GenBank/DDBJ databases">
        <title>The growth and conidiation of Purpureocillium lavendulum are regulated by nitrogen source and histone H3K14 acetylation.</title>
        <authorList>
            <person name="Tang P."/>
            <person name="Han J."/>
            <person name="Zhang C."/>
            <person name="Tang P."/>
            <person name="Qi F."/>
            <person name="Zhang K."/>
            <person name="Liang L."/>
        </authorList>
    </citation>
    <scope>NUCLEOTIDE SEQUENCE</scope>
    <source>
        <strain evidence="1">YMF1.00683</strain>
    </source>
</reference>
<sequence length="64" mass="7288">MPSSTSLRPRTSKMADRLGYDPRRATVAVLHGATPFHISLMLARPRRLGPWTLCAEEEEEEEEH</sequence>
<dbReference type="EMBL" id="JAQHRD010000002">
    <property type="protein sequence ID" value="KAJ6443917.1"/>
    <property type="molecule type" value="Genomic_DNA"/>
</dbReference>
<comment type="caution">
    <text evidence="1">The sequence shown here is derived from an EMBL/GenBank/DDBJ whole genome shotgun (WGS) entry which is preliminary data.</text>
</comment>
<evidence type="ECO:0000313" key="1">
    <source>
        <dbReference type="EMBL" id="KAJ6443917.1"/>
    </source>
</evidence>
<gene>
    <name evidence="1" type="ORF">O9K51_02309</name>
</gene>
<keyword evidence="2" id="KW-1185">Reference proteome</keyword>
<organism evidence="1 2">
    <name type="scientific">Purpureocillium lavendulum</name>
    <dbReference type="NCBI Taxonomy" id="1247861"/>
    <lineage>
        <taxon>Eukaryota</taxon>
        <taxon>Fungi</taxon>
        <taxon>Dikarya</taxon>
        <taxon>Ascomycota</taxon>
        <taxon>Pezizomycotina</taxon>
        <taxon>Sordariomycetes</taxon>
        <taxon>Hypocreomycetidae</taxon>
        <taxon>Hypocreales</taxon>
        <taxon>Ophiocordycipitaceae</taxon>
        <taxon>Purpureocillium</taxon>
    </lineage>
</organism>
<proteinExistence type="predicted"/>
<evidence type="ECO:0000313" key="2">
    <source>
        <dbReference type="Proteomes" id="UP001163105"/>
    </source>
</evidence>
<protein>
    <submittedName>
        <fullName evidence="1">Uncharacterized protein</fullName>
    </submittedName>
</protein>